<accession>A0A564YBQ0</accession>
<feature type="domain" description="CCHC-type" evidence="11">
    <location>
        <begin position="336"/>
        <end position="350"/>
    </location>
</feature>
<evidence type="ECO:0000259" key="11">
    <source>
        <dbReference type="PROSITE" id="PS50158"/>
    </source>
</evidence>
<proteinExistence type="predicted"/>
<protein>
    <recommendedName>
        <fullName evidence="7">Zinc finger CCHC domain-containing protein 7</fullName>
    </recommendedName>
    <alternativeName>
        <fullName evidence="8">TRAMP-like complex RNA-binding factor ZCCHC7</fullName>
    </alternativeName>
</protein>
<dbReference type="GO" id="GO:0003723">
    <property type="term" value="F:RNA binding"/>
    <property type="evidence" value="ECO:0007669"/>
    <property type="project" value="TreeGrafter"/>
</dbReference>
<keyword evidence="6" id="KW-0539">Nucleus</keyword>
<evidence type="ECO:0000313" key="12">
    <source>
        <dbReference type="EMBL" id="VUZ44680.1"/>
    </source>
</evidence>
<feature type="compositionally biased region" description="Polar residues" evidence="10">
    <location>
        <begin position="544"/>
        <end position="555"/>
    </location>
</feature>
<dbReference type="GO" id="GO:0008270">
    <property type="term" value="F:zinc ion binding"/>
    <property type="evidence" value="ECO:0007669"/>
    <property type="project" value="UniProtKB-KW"/>
</dbReference>
<dbReference type="Pfam" id="PF00098">
    <property type="entry name" value="zf-CCHC"/>
    <property type="match status" value="1"/>
</dbReference>
<dbReference type="GO" id="GO:0071038">
    <property type="term" value="P:TRAMP-dependent tRNA surveillance pathway"/>
    <property type="evidence" value="ECO:0007669"/>
    <property type="project" value="TreeGrafter"/>
</dbReference>
<evidence type="ECO:0000256" key="2">
    <source>
        <dbReference type="ARBA" id="ARBA00022723"/>
    </source>
</evidence>
<feature type="region of interest" description="Disordered" evidence="10">
    <location>
        <begin position="432"/>
        <end position="624"/>
    </location>
</feature>
<dbReference type="EMBL" id="CABIJS010000144">
    <property type="protein sequence ID" value="VUZ44680.1"/>
    <property type="molecule type" value="Genomic_DNA"/>
</dbReference>
<sequence>MDEEFGYDSDQIDEETEARFYEMAYYGTSSLEKSTLSAEKCDNFSQRPINKLPEQDDKSDPDLTKAVNLLSNLKNGDSNKSSSDENLSQSVISISSGLSSLEDILKDKERYQTTMEALYLLITGNYPHCVLERAKKREQEYKCNQLSFRRTNSYYSAVTDDDDDDDDYIEPPRKSSKMDLILGISNTSDRKHNRDVVPEWFENLPSDPKLWTIDPDDLYPDDEYYNSPDFNGTCENCGLKGHSEEECTRSGPFCVICAREGHTKDGCRYRVCPICLERGHDSKCRNKHKVNSTVCFRCKQMGHMTNRCPEIWRQYRFTTAPGPPVKFEQPEPKVKRCFNCGRIGHLGHQCNRPSAYGQTLLYQGVIQFDKKDVFAEIPAKSKPEYEIVEKQSTGDSSAVKERTFDEPLYISFTSGPSNSLPEPNKLLLDTSKDESANENQGKNKRDRLHSLRHGSNYTPNRRDRRKTFGGSRDHFSPTNRHDSSALNGFLSEDLDRRRKKKSKLGDDNHQNSQPNLFISNGFTSTNPKRDNPFGRGYIEFRGNSPKNSPFNGSRNGHNRQRNGSSGGHSFGKGNRKRFRGKSPKNSQMQSQFNPSHRRDNQKNRGNSSKSPNSRYRSQVSPLRRILEHRDKILKVNKRRNSDRKSLPNIGNSPYWKFISKSIRNSRSPVSSSPKQQKIVWKNRLSR</sequence>
<evidence type="ECO:0000256" key="4">
    <source>
        <dbReference type="ARBA" id="ARBA00022771"/>
    </source>
</evidence>
<evidence type="ECO:0000313" key="13">
    <source>
        <dbReference type="Proteomes" id="UP000321570"/>
    </source>
</evidence>
<dbReference type="InterPro" id="IPR036875">
    <property type="entry name" value="Znf_CCHC_sf"/>
</dbReference>
<dbReference type="PROSITE" id="PS50158">
    <property type="entry name" value="ZF_CCHC"/>
    <property type="match status" value="2"/>
</dbReference>
<keyword evidence="13" id="KW-1185">Reference proteome</keyword>
<reference evidence="12 13" key="1">
    <citation type="submission" date="2019-07" db="EMBL/GenBank/DDBJ databases">
        <authorList>
            <person name="Jastrzebski P J."/>
            <person name="Paukszto L."/>
            <person name="Jastrzebski P J."/>
        </authorList>
    </citation>
    <scope>NUCLEOTIDE SEQUENCE [LARGE SCALE GENOMIC DNA]</scope>
    <source>
        <strain evidence="12 13">WMS-il1</strain>
    </source>
</reference>
<evidence type="ECO:0000256" key="10">
    <source>
        <dbReference type="SAM" id="MobiDB-lite"/>
    </source>
</evidence>
<feature type="compositionally biased region" description="Polar residues" evidence="10">
    <location>
        <begin position="510"/>
        <end position="526"/>
    </location>
</feature>
<evidence type="ECO:0000256" key="5">
    <source>
        <dbReference type="ARBA" id="ARBA00022833"/>
    </source>
</evidence>
<dbReference type="GO" id="GO:0071031">
    <property type="term" value="P:nuclear mRNA surveillance of mRNA 3'-end processing"/>
    <property type="evidence" value="ECO:0007669"/>
    <property type="project" value="TreeGrafter"/>
</dbReference>
<feature type="compositionally biased region" description="Basic residues" evidence="10">
    <location>
        <begin position="442"/>
        <end position="452"/>
    </location>
</feature>
<feature type="region of interest" description="Disordered" evidence="10">
    <location>
        <begin position="634"/>
        <end position="653"/>
    </location>
</feature>
<dbReference type="PANTHER" id="PTHR46543">
    <property type="entry name" value="ZINC FINGER CCHC DOMAIN-CONTAINING PROTEIN 7"/>
    <property type="match status" value="1"/>
</dbReference>
<dbReference type="Proteomes" id="UP000321570">
    <property type="component" value="Unassembled WGS sequence"/>
</dbReference>
<dbReference type="GO" id="GO:0071035">
    <property type="term" value="P:nuclear polyadenylation-dependent rRNA catabolic process"/>
    <property type="evidence" value="ECO:0007669"/>
    <property type="project" value="TreeGrafter"/>
</dbReference>
<evidence type="ECO:0000256" key="3">
    <source>
        <dbReference type="ARBA" id="ARBA00022737"/>
    </source>
</evidence>
<feature type="compositionally biased region" description="Low complexity" evidence="10">
    <location>
        <begin position="663"/>
        <end position="678"/>
    </location>
</feature>
<name>A0A564YBQ0_HYMDI</name>
<dbReference type="SUPFAM" id="SSF57756">
    <property type="entry name" value="Retrovirus zinc finger-like domains"/>
    <property type="match status" value="2"/>
</dbReference>
<evidence type="ECO:0000256" key="7">
    <source>
        <dbReference type="ARBA" id="ARBA00041190"/>
    </source>
</evidence>
<dbReference type="GO" id="GO:0071036">
    <property type="term" value="P:nuclear polyadenylation-dependent snoRNA catabolic process"/>
    <property type="evidence" value="ECO:0007669"/>
    <property type="project" value="TreeGrafter"/>
</dbReference>
<feature type="domain" description="CCHC-type" evidence="11">
    <location>
        <begin position="295"/>
        <end position="310"/>
    </location>
</feature>
<organism evidence="12 13">
    <name type="scientific">Hymenolepis diminuta</name>
    <name type="common">Rat tapeworm</name>
    <dbReference type="NCBI Taxonomy" id="6216"/>
    <lineage>
        <taxon>Eukaryota</taxon>
        <taxon>Metazoa</taxon>
        <taxon>Spiralia</taxon>
        <taxon>Lophotrochozoa</taxon>
        <taxon>Platyhelminthes</taxon>
        <taxon>Cestoda</taxon>
        <taxon>Eucestoda</taxon>
        <taxon>Cyclophyllidea</taxon>
        <taxon>Hymenolepididae</taxon>
        <taxon>Hymenolepis</taxon>
    </lineage>
</organism>
<dbReference type="GO" id="GO:0071039">
    <property type="term" value="P:nuclear polyadenylation-dependent CUT catabolic process"/>
    <property type="evidence" value="ECO:0007669"/>
    <property type="project" value="TreeGrafter"/>
</dbReference>
<evidence type="ECO:0000256" key="1">
    <source>
        <dbReference type="ARBA" id="ARBA00004123"/>
    </source>
</evidence>
<feature type="region of interest" description="Disordered" evidence="10">
    <location>
        <begin position="663"/>
        <end position="686"/>
    </location>
</feature>
<feature type="compositionally biased region" description="Polar residues" evidence="10">
    <location>
        <begin position="583"/>
        <end position="594"/>
    </location>
</feature>
<keyword evidence="2" id="KW-0479">Metal-binding</keyword>
<feature type="compositionally biased region" description="Polar residues" evidence="10">
    <location>
        <begin position="603"/>
        <end position="620"/>
    </location>
</feature>
<dbReference type="Gene3D" id="4.10.60.10">
    <property type="entry name" value="Zinc finger, CCHC-type"/>
    <property type="match status" value="1"/>
</dbReference>
<keyword evidence="3" id="KW-0677">Repeat</keyword>
<dbReference type="SMART" id="SM00343">
    <property type="entry name" value="ZnF_C2HC"/>
    <property type="match status" value="5"/>
</dbReference>
<dbReference type="GO" id="GO:0031499">
    <property type="term" value="C:TRAMP complex"/>
    <property type="evidence" value="ECO:0007669"/>
    <property type="project" value="TreeGrafter"/>
</dbReference>
<evidence type="ECO:0000256" key="8">
    <source>
        <dbReference type="ARBA" id="ARBA00043023"/>
    </source>
</evidence>
<dbReference type="AlphaFoldDB" id="A0A564YBQ0"/>
<keyword evidence="4 9" id="KW-0863">Zinc-finger</keyword>
<evidence type="ECO:0000256" key="6">
    <source>
        <dbReference type="ARBA" id="ARBA00023242"/>
    </source>
</evidence>
<comment type="subcellular location">
    <subcellularLocation>
        <location evidence="1">Nucleus</location>
    </subcellularLocation>
</comment>
<feature type="compositionally biased region" description="Basic and acidic residues" evidence="10">
    <location>
        <begin position="471"/>
        <end position="483"/>
    </location>
</feature>
<feature type="compositionally biased region" description="Basic residues" evidence="10">
    <location>
        <begin position="573"/>
        <end position="582"/>
    </location>
</feature>
<dbReference type="InterPro" id="IPR051644">
    <property type="entry name" value="TRAMP_AT-DNA-binding"/>
</dbReference>
<gene>
    <name evidence="12" type="ORF">WMSIL1_LOCUS4903</name>
</gene>
<dbReference type="InterPro" id="IPR001878">
    <property type="entry name" value="Znf_CCHC"/>
</dbReference>
<evidence type="ECO:0000256" key="9">
    <source>
        <dbReference type="PROSITE-ProRule" id="PRU00047"/>
    </source>
</evidence>
<dbReference type="PANTHER" id="PTHR46543:SF1">
    <property type="entry name" value="ZINC FINGER CCHC DOMAIN-CONTAINING PROTEIN 7"/>
    <property type="match status" value="1"/>
</dbReference>
<keyword evidence="5" id="KW-0862">Zinc</keyword>
<dbReference type="GO" id="GO:0071037">
    <property type="term" value="P:nuclear polyadenylation-dependent snRNA catabolic process"/>
    <property type="evidence" value="ECO:0007669"/>
    <property type="project" value="TreeGrafter"/>
</dbReference>